<feature type="region of interest" description="Disordered" evidence="1">
    <location>
        <begin position="348"/>
        <end position="379"/>
    </location>
</feature>
<evidence type="ECO:0000256" key="1">
    <source>
        <dbReference type="SAM" id="MobiDB-lite"/>
    </source>
</evidence>
<comment type="caution">
    <text evidence="2">The sequence shown here is derived from an EMBL/GenBank/DDBJ whole genome shotgun (WGS) entry which is preliminary data.</text>
</comment>
<proteinExistence type="predicted"/>
<dbReference type="Proteomes" id="UP000657592">
    <property type="component" value="Unassembled WGS sequence"/>
</dbReference>
<feature type="compositionally biased region" description="Basic and acidic residues" evidence="1">
    <location>
        <begin position="368"/>
        <end position="379"/>
    </location>
</feature>
<dbReference type="Pfam" id="PF13830">
    <property type="entry name" value="DUF4192"/>
    <property type="match status" value="1"/>
</dbReference>
<accession>A0A917IFY2</accession>
<dbReference type="EMBL" id="BMJY01000008">
    <property type="protein sequence ID" value="GGH45118.1"/>
    <property type="molecule type" value="Genomic_DNA"/>
</dbReference>
<evidence type="ECO:0000313" key="3">
    <source>
        <dbReference type="Proteomes" id="UP000657592"/>
    </source>
</evidence>
<keyword evidence="3" id="KW-1185">Reference proteome</keyword>
<evidence type="ECO:0000313" key="2">
    <source>
        <dbReference type="EMBL" id="GGH45118.1"/>
    </source>
</evidence>
<reference evidence="2" key="2">
    <citation type="submission" date="2020-09" db="EMBL/GenBank/DDBJ databases">
        <authorList>
            <person name="Sun Q."/>
            <person name="Zhou Y."/>
        </authorList>
    </citation>
    <scope>NUCLEOTIDE SEQUENCE</scope>
    <source>
        <strain evidence="2">CGMCC 1.15794</strain>
    </source>
</reference>
<sequence length="379" mass="40985">MISCEDSARFLSLVPHVTRCTPRDSLVLVPFADRRTVGAMRVDLPGPLHAEHPGYAEFAATVVGNVCQVTVANRVAVVVYTDDPYRDATGRIARAALVDSVLRRLEGCDLEIVEALCVAADGWGSYLEPDGPYAGHPLDRIRPEDIPVGDGEPPLGDQAAGSELPASDLAERERVGRALAGAAVGLDDGRLTERIEDALAWDPAALHPQDAAELILVLDRPATRDVALTQWCGGLAEGRAAQRWQLAWSRGEAPALDGPLRLAGEGPRPDPERLQRALDLARRLAACAPRPRRAGPLAAAAWLAWALGNSTHAAHYVDLVRELDPDHGLADIIATMITAAYLPAWAYDRPIPGPPPKNRAERRRWAKSRRDEARRGRPT</sequence>
<reference evidence="2" key="1">
    <citation type="journal article" date="2014" name="Int. J. Syst. Evol. Microbiol.">
        <title>Complete genome sequence of Corynebacterium casei LMG S-19264T (=DSM 44701T), isolated from a smear-ripened cheese.</title>
        <authorList>
            <consortium name="US DOE Joint Genome Institute (JGI-PGF)"/>
            <person name="Walter F."/>
            <person name="Albersmeier A."/>
            <person name="Kalinowski J."/>
            <person name="Ruckert C."/>
        </authorList>
    </citation>
    <scope>NUCLEOTIDE SEQUENCE</scope>
    <source>
        <strain evidence="2">CGMCC 1.15794</strain>
    </source>
</reference>
<feature type="region of interest" description="Disordered" evidence="1">
    <location>
        <begin position="134"/>
        <end position="164"/>
    </location>
</feature>
<dbReference type="AlphaFoldDB" id="A0A917IFY2"/>
<organism evidence="2 3">
    <name type="scientific">Microbacterium album</name>
    <dbReference type="NCBI Taxonomy" id="2053191"/>
    <lineage>
        <taxon>Bacteria</taxon>
        <taxon>Bacillati</taxon>
        <taxon>Actinomycetota</taxon>
        <taxon>Actinomycetes</taxon>
        <taxon>Micrococcales</taxon>
        <taxon>Microbacteriaceae</taxon>
        <taxon>Microbacterium</taxon>
    </lineage>
</organism>
<gene>
    <name evidence="2" type="ORF">GCM10010921_20280</name>
</gene>
<name>A0A917IFY2_9MICO</name>
<dbReference type="InterPro" id="IPR025447">
    <property type="entry name" value="DUF4192"/>
</dbReference>
<protein>
    <recommendedName>
        <fullName evidence="4">DUF4192 domain-containing protein</fullName>
    </recommendedName>
</protein>
<evidence type="ECO:0008006" key="4">
    <source>
        <dbReference type="Google" id="ProtNLM"/>
    </source>
</evidence>